<proteinExistence type="predicted"/>
<reference evidence="1 2" key="1">
    <citation type="submission" date="2017-11" db="EMBL/GenBank/DDBJ databases">
        <title>The complete genome sequence and comparative genome analysis of Yersinia enterocolitica strain LC20.</title>
        <authorList>
            <person name="Shi G."/>
            <person name="Su M."/>
            <person name="Liang J."/>
            <person name="Gu W."/>
            <person name="Xiao Y."/>
            <person name="Zhang Z."/>
            <person name="Qiu H."/>
            <person name="Duan R."/>
            <person name="Zhang Z."/>
            <person name="Li Y."/>
            <person name="Zhang X."/>
            <person name="Ling Y."/>
            <person name="Song L."/>
            <person name="Chen M."/>
            <person name="Zhao Y."/>
            <person name="Wu J."/>
            <person name="Jing H."/>
            <person name="Xiao J."/>
            <person name="Wang X."/>
        </authorList>
    </citation>
    <scope>NUCLEOTIDE SEQUENCE [LARGE SCALE GENOMIC DNA]</scope>
    <source>
        <strain evidence="1 2">LC20</strain>
    </source>
</reference>
<dbReference type="AlphaFoldDB" id="A0A7U4K003"/>
<gene>
    <name evidence="1" type="ORF">LC20_00720</name>
</gene>
<dbReference type="EMBL" id="CP007448">
    <property type="protein sequence ID" value="AHM71976.1"/>
    <property type="molecule type" value="Genomic_DNA"/>
</dbReference>
<name>A0A7U4K003_YEREN</name>
<dbReference type="Proteomes" id="UP000230961">
    <property type="component" value="Chromosome"/>
</dbReference>
<dbReference type="KEGG" id="yel:LC20_00720"/>
<evidence type="ECO:0000313" key="2">
    <source>
        <dbReference type="Proteomes" id="UP000230961"/>
    </source>
</evidence>
<protein>
    <submittedName>
        <fullName evidence="1">Uncharacterized protein</fullName>
    </submittedName>
</protein>
<sequence length="59" mass="7103">MDSGLLYHHHESVILDNREEIHAYQHWRILFYLRKKNGVINKAKTKNKGRNNIPTLIDY</sequence>
<accession>A0A7U4K003</accession>
<organism evidence="1 2">
    <name type="scientific">Yersinia enterocolitica LC20</name>
    <dbReference type="NCBI Taxonomy" id="1443113"/>
    <lineage>
        <taxon>Bacteria</taxon>
        <taxon>Pseudomonadati</taxon>
        <taxon>Pseudomonadota</taxon>
        <taxon>Gammaproteobacteria</taxon>
        <taxon>Enterobacterales</taxon>
        <taxon>Yersiniaceae</taxon>
        <taxon>Yersinia</taxon>
    </lineage>
</organism>
<evidence type="ECO:0000313" key="1">
    <source>
        <dbReference type="EMBL" id="AHM71976.1"/>
    </source>
</evidence>